<protein>
    <recommendedName>
        <fullName evidence="3">DUF1460 domain-containing protein</fullName>
    </recommendedName>
</protein>
<keyword evidence="2" id="KW-1185">Reference proteome</keyword>
<evidence type="ECO:0000313" key="1">
    <source>
        <dbReference type="EMBL" id="GGD48965.1"/>
    </source>
</evidence>
<dbReference type="SUPFAM" id="SSF54001">
    <property type="entry name" value="Cysteine proteinases"/>
    <property type="match status" value="1"/>
</dbReference>
<dbReference type="Proteomes" id="UP000625780">
    <property type="component" value="Unassembled WGS sequence"/>
</dbReference>
<organism evidence="1 2">
    <name type="scientific">Muriicola marianensis</name>
    <dbReference type="NCBI Taxonomy" id="1324801"/>
    <lineage>
        <taxon>Bacteria</taxon>
        <taxon>Pseudomonadati</taxon>
        <taxon>Bacteroidota</taxon>
        <taxon>Flavobacteriia</taxon>
        <taxon>Flavobacteriales</taxon>
        <taxon>Flavobacteriaceae</taxon>
        <taxon>Muriicola</taxon>
    </lineage>
</organism>
<proteinExistence type="predicted"/>
<dbReference type="Gene3D" id="2.30.260.10">
    <property type="entry name" value="putative xylanase like domain"/>
    <property type="match status" value="1"/>
</dbReference>
<dbReference type="Gene3D" id="1.10.3670.10">
    <property type="entry name" value="Putative xylanase like domain"/>
    <property type="match status" value="1"/>
</dbReference>
<dbReference type="RefSeq" id="WP_188370023.1">
    <property type="nucleotide sequence ID" value="NZ_BMFH01000001.1"/>
</dbReference>
<dbReference type="EMBL" id="BMFH01000001">
    <property type="protein sequence ID" value="GGD48965.1"/>
    <property type="molecule type" value="Genomic_DNA"/>
</dbReference>
<name>A0ABQ1QXQ1_9FLAO</name>
<evidence type="ECO:0008006" key="3">
    <source>
        <dbReference type="Google" id="ProtNLM"/>
    </source>
</evidence>
<reference evidence="2" key="1">
    <citation type="journal article" date="2019" name="Int. J. Syst. Evol. Microbiol.">
        <title>The Global Catalogue of Microorganisms (GCM) 10K type strain sequencing project: providing services to taxonomists for standard genome sequencing and annotation.</title>
        <authorList>
            <consortium name="The Broad Institute Genomics Platform"/>
            <consortium name="The Broad Institute Genome Sequencing Center for Infectious Disease"/>
            <person name="Wu L."/>
            <person name="Ma J."/>
        </authorList>
    </citation>
    <scope>NUCLEOTIDE SEQUENCE [LARGE SCALE GENOMIC DNA]</scope>
    <source>
        <strain evidence="2">CGMCC 1.12606</strain>
    </source>
</reference>
<accession>A0ABQ1QXQ1</accession>
<dbReference type="Pfam" id="PF07313">
    <property type="entry name" value="AmiA-like"/>
    <property type="match status" value="1"/>
</dbReference>
<evidence type="ECO:0000313" key="2">
    <source>
        <dbReference type="Proteomes" id="UP000625780"/>
    </source>
</evidence>
<gene>
    <name evidence="1" type="ORF">GCM10011361_14640</name>
</gene>
<dbReference type="InterPro" id="IPR038765">
    <property type="entry name" value="Papain-like_cys_pep_sf"/>
</dbReference>
<dbReference type="InterPro" id="IPR010846">
    <property type="entry name" value="AmiA-like"/>
</dbReference>
<sequence length="280" mass="31636">MKYWIIFFMTVLISGWTYAQQIRCTPANKEAVLQKLEQIRAIPDTNLGEELVSIGRTFLGTPYVARTLEGNVEESLVVDLQGLDCTTFVENVIAFGLIRREGTFTFDAYLDALEIIRYRDGKLNGYPSRLHYFTEWITDNQKKGLVRDVTAELGGKEILKTLDFMTGHRDLYTALAEERDYEEMQRIEKSISEVPLCVLSVEVLKENEHMLASGDVIALATSINGLDVTHTGFAIRMPDNRTHLLHASSSGEVEISDLPLVDYLRKIKKNTGIIVARPAF</sequence>
<comment type="caution">
    <text evidence="1">The sequence shown here is derived from an EMBL/GenBank/DDBJ whole genome shotgun (WGS) entry which is preliminary data.</text>
</comment>